<feature type="compositionally biased region" description="Low complexity" evidence="4">
    <location>
        <begin position="986"/>
        <end position="1000"/>
    </location>
</feature>
<feature type="compositionally biased region" description="Low complexity" evidence="4">
    <location>
        <begin position="843"/>
        <end position="854"/>
    </location>
</feature>
<keyword evidence="6" id="KW-1185">Reference proteome</keyword>
<dbReference type="InterPro" id="IPR015943">
    <property type="entry name" value="WD40/YVTN_repeat-like_dom_sf"/>
</dbReference>
<feature type="region of interest" description="Disordered" evidence="4">
    <location>
        <begin position="685"/>
        <end position="704"/>
    </location>
</feature>
<feature type="region of interest" description="Disordered" evidence="4">
    <location>
        <begin position="422"/>
        <end position="473"/>
    </location>
</feature>
<dbReference type="GeneID" id="109422020"/>
<feature type="compositionally biased region" description="Polar residues" evidence="4">
    <location>
        <begin position="442"/>
        <end position="455"/>
    </location>
</feature>
<feature type="region of interest" description="Disordered" evidence="4">
    <location>
        <begin position="716"/>
        <end position="738"/>
    </location>
</feature>
<feature type="region of interest" description="Disordered" evidence="4">
    <location>
        <begin position="772"/>
        <end position="801"/>
    </location>
</feature>
<dbReference type="InterPro" id="IPR001680">
    <property type="entry name" value="WD40_rpt"/>
</dbReference>
<feature type="repeat" description="WD" evidence="3">
    <location>
        <begin position="48"/>
        <end position="82"/>
    </location>
</feature>
<organism evidence="5 6">
    <name type="scientific">Aedes albopictus</name>
    <name type="common">Asian tiger mosquito</name>
    <name type="synonym">Stegomyia albopicta</name>
    <dbReference type="NCBI Taxonomy" id="7160"/>
    <lineage>
        <taxon>Eukaryota</taxon>
        <taxon>Metazoa</taxon>
        <taxon>Ecdysozoa</taxon>
        <taxon>Arthropoda</taxon>
        <taxon>Hexapoda</taxon>
        <taxon>Insecta</taxon>
        <taxon>Pterygota</taxon>
        <taxon>Neoptera</taxon>
        <taxon>Endopterygota</taxon>
        <taxon>Diptera</taxon>
        <taxon>Nematocera</taxon>
        <taxon>Culicoidea</taxon>
        <taxon>Culicidae</taxon>
        <taxon>Culicinae</taxon>
        <taxon>Aedini</taxon>
        <taxon>Aedes</taxon>
        <taxon>Stegomyia</taxon>
    </lineage>
</organism>
<evidence type="ECO:0000256" key="3">
    <source>
        <dbReference type="PROSITE-ProRule" id="PRU00221"/>
    </source>
</evidence>
<feature type="compositionally biased region" description="Basic and acidic residues" evidence="4">
    <location>
        <begin position="919"/>
        <end position="928"/>
    </location>
</feature>
<feature type="region of interest" description="Disordered" evidence="4">
    <location>
        <begin position="900"/>
        <end position="1000"/>
    </location>
</feature>
<dbReference type="PANTHER" id="PTHR15574">
    <property type="entry name" value="WD REPEAT DOMAIN-CONTAINING FAMILY"/>
    <property type="match status" value="1"/>
</dbReference>
<evidence type="ECO:0000256" key="2">
    <source>
        <dbReference type="ARBA" id="ARBA00022737"/>
    </source>
</evidence>
<feature type="repeat" description="WD" evidence="3">
    <location>
        <begin position="136"/>
        <end position="178"/>
    </location>
</feature>
<feature type="compositionally biased region" description="Polar residues" evidence="4">
    <location>
        <begin position="940"/>
        <end position="949"/>
    </location>
</feature>
<keyword evidence="1 3" id="KW-0853">WD repeat</keyword>
<dbReference type="RefSeq" id="XP_029711676.1">
    <property type="nucleotide sequence ID" value="XM_029855816.2"/>
</dbReference>
<dbReference type="PROSITE" id="PS50082">
    <property type="entry name" value="WD_REPEATS_2"/>
    <property type="match status" value="3"/>
</dbReference>
<feature type="compositionally biased region" description="Low complexity" evidence="4">
    <location>
        <begin position="958"/>
        <end position="976"/>
    </location>
</feature>
<feature type="compositionally biased region" description="Basic and acidic residues" evidence="4">
    <location>
        <begin position="552"/>
        <end position="564"/>
    </location>
</feature>
<feature type="compositionally biased region" description="Polar residues" evidence="4">
    <location>
        <begin position="591"/>
        <end position="601"/>
    </location>
</feature>
<protein>
    <submittedName>
        <fullName evidence="5">Uncharacterized protein</fullName>
    </submittedName>
</protein>
<dbReference type="EnsemblMetazoa" id="AALFPA23_004223.R5064">
    <property type="protein sequence ID" value="AALFPA23_004223.P5064"/>
    <property type="gene ID" value="AALFPA23_004223"/>
</dbReference>
<reference evidence="5" key="2">
    <citation type="submission" date="2025-05" db="UniProtKB">
        <authorList>
            <consortium name="EnsemblMetazoa"/>
        </authorList>
    </citation>
    <scope>IDENTIFICATION</scope>
    <source>
        <strain evidence="5">Foshan</strain>
    </source>
</reference>
<feature type="compositionally biased region" description="Basic and acidic residues" evidence="4">
    <location>
        <begin position="429"/>
        <end position="441"/>
    </location>
</feature>
<reference evidence="6" key="1">
    <citation type="journal article" date="2015" name="Proc. Natl. Acad. Sci. U.S.A.">
        <title>Genome sequence of the Asian Tiger mosquito, Aedes albopictus, reveals insights into its biology, genetics, and evolution.</title>
        <authorList>
            <person name="Chen X.G."/>
            <person name="Jiang X."/>
            <person name="Gu J."/>
            <person name="Xu M."/>
            <person name="Wu Y."/>
            <person name="Deng Y."/>
            <person name="Zhang C."/>
            <person name="Bonizzoni M."/>
            <person name="Dermauw W."/>
            <person name="Vontas J."/>
            <person name="Armbruster P."/>
            <person name="Huang X."/>
            <person name="Yang Y."/>
            <person name="Zhang H."/>
            <person name="He W."/>
            <person name="Peng H."/>
            <person name="Liu Y."/>
            <person name="Wu K."/>
            <person name="Chen J."/>
            <person name="Lirakis M."/>
            <person name="Topalis P."/>
            <person name="Van Leeuwen T."/>
            <person name="Hall A.B."/>
            <person name="Jiang X."/>
            <person name="Thorpe C."/>
            <person name="Mueller R.L."/>
            <person name="Sun C."/>
            <person name="Waterhouse R.M."/>
            <person name="Yan G."/>
            <person name="Tu Z.J."/>
            <person name="Fang X."/>
            <person name="James A.A."/>
        </authorList>
    </citation>
    <scope>NUCLEOTIDE SEQUENCE [LARGE SCALE GENOMIC DNA]</scope>
    <source>
        <strain evidence="6">Foshan</strain>
    </source>
</reference>
<dbReference type="Gene3D" id="2.130.10.10">
    <property type="entry name" value="YVTN repeat-like/Quinoprotein amine dehydrogenase"/>
    <property type="match status" value="3"/>
</dbReference>
<dbReference type="SMART" id="SM00320">
    <property type="entry name" value="WD40"/>
    <property type="match status" value="5"/>
</dbReference>
<proteinExistence type="predicted"/>
<evidence type="ECO:0000313" key="5">
    <source>
        <dbReference type="EnsemblMetazoa" id="AALFPA23_004223.P5064"/>
    </source>
</evidence>
<feature type="repeat" description="WD" evidence="3">
    <location>
        <begin position="324"/>
        <end position="355"/>
    </location>
</feature>
<name>A0ABM1XZ87_AEDAL</name>
<dbReference type="InterPro" id="IPR045151">
    <property type="entry name" value="DCAF8"/>
</dbReference>
<dbReference type="InterPro" id="IPR036322">
    <property type="entry name" value="WD40_repeat_dom_sf"/>
</dbReference>
<feature type="compositionally biased region" description="Low complexity" evidence="4">
    <location>
        <begin position="864"/>
        <end position="877"/>
    </location>
</feature>
<sequence length="1034" mass="113636">MTHFRKHPEVNVLGHLVSRQLGDNVDNFRNNLFHERLRIARNLYKKDLVSHYGCVNAIEFSQEGELLVSGGDDRRVLLWHVDKAILDKEVPIAMNKQHLSNIFCLGLDSRNHRIFSGGNDDVVIVHDIQTRESVDVFLHSKPVYGLSIDPTNDSVFATAGEDGKILIFDLRDSSDVMCVSRCRSPYHAVMHHPFDKGFIVTANAKEGAALWDLRSPKLPTIRYGGENAAQSCMSVRFNSLGTQVLALRRRLPPILYSTGSAEPICQFYHQDYYNSCTMKSCCFAGESDQYVLSGSDDFNLYVWRVTDADVTDTDQWVDQNQMVLYGHRSIVNQVRYNPQKCLIASSGVEKIVKLWTPFELNTWRGSLTEEATGPENPREVFTNEEYISLNMTHDYSHQSTMEDPRMMAFFDYLVQQEIEGWNTETSDQTSEHSSDENESSRPDTTQTSDTESVQNYIPLRGQGSNRRGDVTQRTKYRNRIAYLIATKRNRLKRLALKTANTRTPNRRTITKAKYGLRNQPKRPGLGALRTTRKGIGKRNRRLSTSKYSKRPVSHEQTSDSEVPKSTKKRRLQNTTNLNLAAYRTFRRKSKGTPSSTSNTSTRVEESSSDDDDDDADDSGQQHPAAKKLKLSIEALSSLPSTSRGFPGARRGSGEVGGTSASAYNNGAGPSGLCNARRNAVISGGSSSGTYSALDTPSTSTGLTGNGRNLLFHLASATNDDDDDSDDDPSIPDRPISPDNMLRVITSPINHFEVPSNSTAVLAVDHNDNNILDHSNNNTSYVNHNNNNNSINSNNNNNSSSTRSSIILINRTVSSDTAVVTQNGSNGVGSKRSHQAHQSSTLASSTQDQNESSSSYNQGYDHTYSSRSNSRLSSSYDYDCSSSNDSFMDYFMNKKKLMAAGASGNPDQQPAAGGSASGRKFPDYNRELLNHTPDSGIATGPCSSVSTNGGLPSAAKSIPGGTPDGAGASSSTGTNGNYRSLMEARPGTSGQGTASATASANGNGLVDFGTKLFQQKVARVRKNYRKHFCDDSDSE</sequence>
<dbReference type="PANTHER" id="PTHR15574:SF43">
    <property type="entry name" value="DDB1- AND CUL4-ASSOCIATED FACTOR 5"/>
    <property type="match status" value="1"/>
</dbReference>
<feature type="region of interest" description="Disordered" evidence="4">
    <location>
        <begin position="819"/>
        <end position="877"/>
    </location>
</feature>
<feature type="compositionally biased region" description="Basic residues" evidence="4">
    <location>
        <begin position="530"/>
        <end position="551"/>
    </location>
</feature>
<evidence type="ECO:0000256" key="1">
    <source>
        <dbReference type="ARBA" id="ARBA00022574"/>
    </source>
</evidence>
<dbReference type="SUPFAM" id="SSF50978">
    <property type="entry name" value="WD40 repeat-like"/>
    <property type="match status" value="1"/>
</dbReference>
<feature type="compositionally biased region" description="Acidic residues" evidence="4">
    <location>
        <begin position="606"/>
        <end position="617"/>
    </location>
</feature>
<feature type="region of interest" description="Disordered" evidence="4">
    <location>
        <begin position="513"/>
        <end position="660"/>
    </location>
</feature>
<dbReference type="PROSITE" id="PS50294">
    <property type="entry name" value="WD_REPEATS_REGION"/>
    <property type="match status" value="2"/>
</dbReference>
<dbReference type="Pfam" id="PF00400">
    <property type="entry name" value="WD40"/>
    <property type="match status" value="3"/>
</dbReference>
<evidence type="ECO:0000313" key="6">
    <source>
        <dbReference type="Proteomes" id="UP000069940"/>
    </source>
</evidence>
<keyword evidence="2" id="KW-0677">Repeat</keyword>
<evidence type="ECO:0000256" key="4">
    <source>
        <dbReference type="SAM" id="MobiDB-lite"/>
    </source>
</evidence>
<feature type="compositionally biased region" description="Acidic residues" evidence="4">
    <location>
        <begin position="718"/>
        <end position="729"/>
    </location>
</feature>
<accession>A0ABM1XZ87</accession>
<dbReference type="Proteomes" id="UP000069940">
    <property type="component" value="Unassembled WGS sequence"/>
</dbReference>